<evidence type="ECO:0000259" key="4">
    <source>
        <dbReference type="PROSITE" id="PS51473"/>
    </source>
</evidence>
<proteinExistence type="predicted"/>
<keyword evidence="2" id="KW-0677">Repeat</keyword>
<feature type="chain" id="PRO_5014173675" description="Gnk2-homologous domain-containing protein" evidence="3">
    <location>
        <begin position="20"/>
        <end position="116"/>
    </location>
</feature>
<name>A0A2I0X2M9_9ASPA</name>
<dbReference type="EMBL" id="KZ502211">
    <property type="protein sequence ID" value="PKU82160.1"/>
    <property type="molecule type" value="Genomic_DNA"/>
</dbReference>
<evidence type="ECO:0000256" key="1">
    <source>
        <dbReference type="ARBA" id="ARBA00022729"/>
    </source>
</evidence>
<reference evidence="5 6" key="2">
    <citation type="journal article" date="2017" name="Nature">
        <title>The Apostasia genome and the evolution of orchids.</title>
        <authorList>
            <person name="Zhang G.Q."/>
            <person name="Liu K.W."/>
            <person name="Li Z."/>
            <person name="Lohaus R."/>
            <person name="Hsiao Y.Y."/>
            <person name="Niu S.C."/>
            <person name="Wang J.Y."/>
            <person name="Lin Y.C."/>
            <person name="Xu Q."/>
            <person name="Chen L.J."/>
            <person name="Yoshida K."/>
            <person name="Fujiwara S."/>
            <person name="Wang Z.W."/>
            <person name="Zhang Y.Q."/>
            <person name="Mitsuda N."/>
            <person name="Wang M."/>
            <person name="Liu G.H."/>
            <person name="Pecoraro L."/>
            <person name="Huang H.X."/>
            <person name="Xiao X.J."/>
            <person name="Lin M."/>
            <person name="Wu X.Y."/>
            <person name="Wu W.L."/>
            <person name="Chen Y.Y."/>
            <person name="Chang S.B."/>
            <person name="Sakamoto S."/>
            <person name="Ohme-Takagi M."/>
            <person name="Yagi M."/>
            <person name="Zeng S.J."/>
            <person name="Shen C.Y."/>
            <person name="Yeh C.M."/>
            <person name="Luo Y.B."/>
            <person name="Tsai W.C."/>
            <person name="Van de Peer Y."/>
            <person name="Liu Z.J."/>
        </authorList>
    </citation>
    <scope>NUCLEOTIDE SEQUENCE [LARGE SCALE GENOMIC DNA]</scope>
    <source>
        <tissue evidence="5">The whole plant</tissue>
    </source>
</reference>
<dbReference type="InterPro" id="IPR002902">
    <property type="entry name" value="GNK2"/>
</dbReference>
<organism evidence="5 6">
    <name type="scientific">Dendrobium catenatum</name>
    <dbReference type="NCBI Taxonomy" id="906689"/>
    <lineage>
        <taxon>Eukaryota</taxon>
        <taxon>Viridiplantae</taxon>
        <taxon>Streptophyta</taxon>
        <taxon>Embryophyta</taxon>
        <taxon>Tracheophyta</taxon>
        <taxon>Spermatophyta</taxon>
        <taxon>Magnoliopsida</taxon>
        <taxon>Liliopsida</taxon>
        <taxon>Asparagales</taxon>
        <taxon>Orchidaceae</taxon>
        <taxon>Epidendroideae</taxon>
        <taxon>Malaxideae</taxon>
        <taxon>Dendrobiinae</taxon>
        <taxon>Dendrobium</taxon>
    </lineage>
</organism>
<dbReference type="AlphaFoldDB" id="A0A2I0X2M9"/>
<gene>
    <name evidence="5" type="ORF">MA16_Dca004178</name>
</gene>
<protein>
    <recommendedName>
        <fullName evidence="4">Gnk2-homologous domain-containing protein</fullName>
    </recommendedName>
</protein>
<feature type="domain" description="Gnk2-homologous" evidence="4">
    <location>
        <begin position="15"/>
        <end position="116"/>
    </location>
</feature>
<evidence type="ECO:0000256" key="3">
    <source>
        <dbReference type="SAM" id="SignalP"/>
    </source>
</evidence>
<feature type="signal peptide" evidence="3">
    <location>
        <begin position="1"/>
        <end position="19"/>
    </location>
</feature>
<sequence length="116" mass="12942">MGIPRHLLLLLLLLPFAYSNQYICGDHTDNKQIISNAKTVIKALVHLTPSAGSQRYSHGHGVDAVRGLRWCSPNFNPFNCALCIRIRGNDVLKSCKNSIFAISWSGEYCYIDFQSG</sequence>
<dbReference type="InterPro" id="IPR038408">
    <property type="entry name" value="GNK2_sf"/>
</dbReference>
<evidence type="ECO:0000313" key="5">
    <source>
        <dbReference type="EMBL" id="PKU82160.1"/>
    </source>
</evidence>
<evidence type="ECO:0000256" key="2">
    <source>
        <dbReference type="ARBA" id="ARBA00022737"/>
    </source>
</evidence>
<dbReference type="PROSITE" id="PS51473">
    <property type="entry name" value="GNK2"/>
    <property type="match status" value="1"/>
</dbReference>
<keyword evidence="1 3" id="KW-0732">Signal</keyword>
<accession>A0A2I0X2M9</accession>
<reference evidence="5 6" key="1">
    <citation type="journal article" date="2016" name="Sci. Rep.">
        <title>The Dendrobium catenatum Lindl. genome sequence provides insights into polysaccharide synthase, floral development and adaptive evolution.</title>
        <authorList>
            <person name="Zhang G.Q."/>
            <person name="Xu Q."/>
            <person name="Bian C."/>
            <person name="Tsai W.C."/>
            <person name="Yeh C.M."/>
            <person name="Liu K.W."/>
            <person name="Yoshida K."/>
            <person name="Zhang L.S."/>
            <person name="Chang S.B."/>
            <person name="Chen F."/>
            <person name="Shi Y."/>
            <person name="Su Y.Y."/>
            <person name="Zhang Y.Q."/>
            <person name="Chen L.J."/>
            <person name="Yin Y."/>
            <person name="Lin M."/>
            <person name="Huang H."/>
            <person name="Deng H."/>
            <person name="Wang Z.W."/>
            <person name="Zhu S.L."/>
            <person name="Zhao X."/>
            <person name="Deng C."/>
            <person name="Niu S.C."/>
            <person name="Huang J."/>
            <person name="Wang M."/>
            <person name="Liu G.H."/>
            <person name="Yang H.J."/>
            <person name="Xiao X.J."/>
            <person name="Hsiao Y.Y."/>
            <person name="Wu W.L."/>
            <person name="Chen Y.Y."/>
            <person name="Mitsuda N."/>
            <person name="Ohme-Takagi M."/>
            <person name="Luo Y.B."/>
            <person name="Van de Peer Y."/>
            <person name="Liu Z.J."/>
        </authorList>
    </citation>
    <scope>NUCLEOTIDE SEQUENCE [LARGE SCALE GENOMIC DNA]</scope>
    <source>
        <tissue evidence="5">The whole plant</tissue>
    </source>
</reference>
<evidence type="ECO:0000313" key="6">
    <source>
        <dbReference type="Proteomes" id="UP000233837"/>
    </source>
</evidence>
<keyword evidence="6" id="KW-1185">Reference proteome</keyword>
<dbReference type="Proteomes" id="UP000233837">
    <property type="component" value="Unassembled WGS sequence"/>
</dbReference>
<dbReference type="Gene3D" id="3.30.430.20">
    <property type="entry name" value="Gnk2 domain, C-X8-C-X2-C motif"/>
    <property type="match status" value="1"/>
</dbReference>
<dbReference type="Pfam" id="PF01657">
    <property type="entry name" value="Stress-antifung"/>
    <property type="match status" value="1"/>
</dbReference>